<dbReference type="AlphaFoldDB" id="A0A853DCW8"/>
<evidence type="ECO:0000256" key="4">
    <source>
        <dbReference type="ARBA" id="ARBA00023136"/>
    </source>
</evidence>
<dbReference type="EMBL" id="JACCFW010000001">
    <property type="protein sequence ID" value="NYJ74738.1"/>
    <property type="molecule type" value="Genomic_DNA"/>
</dbReference>
<dbReference type="PANTHER" id="PTHR23527:SF1">
    <property type="entry name" value="BLL3282 PROTEIN"/>
    <property type="match status" value="1"/>
</dbReference>
<feature type="transmembrane region" description="Helical" evidence="5">
    <location>
        <begin position="361"/>
        <end position="383"/>
    </location>
</feature>
<feature type="transmembrane region" description="Helical" evidence="5">
    <location>
        <begin position="41"/>
        <end position="61"/>
    </location>
</feature>
<dbReference type="GO" id="GO:0005886">
    <property type="term" value="C:plasma membrane"/>
    <property type="evidence" value="ECO:0007669"/>
    <property type="project" value="UniProtKB-SubCell"/>
</dbReference>
<dbReference type="GO" id="GO:0022857">
    <property type="term" value="F:transmembrane transporter activity"/>
    <property type="evidence" value="ECO:0007669"/>
    <property type="project" value="InterPro"/>
</dbReference>
<protein>
    <submittedName>
        <fullName evidence="7">MFS family permease</fullName>
    </submittedName>
</protein>
<dbReference type="InterPro" id="IPR052952">
    <property type="entry name" value="MFS-Transporter"/>
</dbReference>
<evidence type="ECO:0000259" key="6">
    <source>
        <dbReference type="PROSITE" id="PS50850"/>
    </source>
</evidence>
<dbReference type="Gene3D" id="1.20.1250.20">
    <property type="entry name" value="MFS general substrate transporter like domains"/>
    <property type="match status" value="2"/>
</dbReference>
<keyword evidence="3 5" id="KW-1133">Transmembrane helix</keyword>
<evidence type="ECO:0000256" key="3">
    <source>
        <dbReference type="ARBA" id="ARBA00022989"/>
    </source>
</evidence>
<feature type="transmembrane region" description="Helical" evidence="5">
    <location>
        <begin position="163"/>
        <end position="182"/>
    </location>
</feature>
<feature type="transmembrane region" description="Helical" evidence="5">
    <location>
        <begin position="279"/>
        <end position="309"/>
    </location>
</feature>
<dbReference type="PROSITE" id="PS50850">
    <property type="entry name" value="MFS"/>
    <property type="match status" value="1"/>
</dbReference>
<dbReference type="Pfam" id="PF07690">
    <property type="entry name" value="MFS_1"/>
    <property type="match status" value="1"/>
</dbReference>
<comment type="caution">
    <text evidence="7">The sequence shown here is derived from an EMBL/GenBank/DDBJ whole genome shotgun (WGS) entry which is preliminary data.</text>
</comment>
<sequence length="396" mass="40417">MTARPWVMLTLGTLALTVACSLLYGMPFLVPTFRAQGVSLSGAGALAAAPSLGLVATLILWGGFADRYGERLAMWLGLGLTGLAGLVAAASHTLPARAAALALVGAAGASVNSASGRLIMGWFPQERRGVAMGVRQMGQPLGVAVAALVLPPLAHRYGVSVALIAPSVLCLLVTLALLLFAVDPPRHAPVQTGVRPASPYRDSAALWRVHAASALLVVPQFATATFAAEYLVAQRHWDPAGAGRILAVIAVLGATGRLVTGRWSDRVGNRLGPMRQIAVVSMCCMLAVAATAWAGSVLVILALAAASIVSVTDNGLGFTATAEFAGPFWAGRALGTQNTAQNLAAFGTGPLVGALAAAHGYGLAFAICAVFPLVGAAITPVTAERRRLGLLRARTG</sequence>
<evidence type="ECO:0000256" key="2">
    <source>
        <dbReference type="ARBA" id="ARBA00022692"/>
    </source>
</evidence>
<evidence type="ECO:0000313" key="8">
    <source>
        <dbReference type="Proteomes" id="UP000571817"/>
    </source>
</evidence>
<gene>
    <name evidence="7" type="ORF">HNR15_001701</name>
</gene>
<dbReference type="InterPro" id="IPR020846">
    <property type="entry name" value="MFS_dom"/>
</dbReference>
<reference evidence="7 8" key="1">
    <citation type="submission" date="2020-07" db="EMBL/GenBank/DDBJ databases">
        <title>Sequencing the genomes of 1000 actinobacteria strains.</title>
        <authorList>
            <person name="Klenk H.-P."/>
        </authorList>
    </citation>
    <scope>NUCLEOTIDE SEQUENCE [LARGE SCALE GENOMIC DNA]</scope>
    <source>
        <strain evidence="7 8">DSM 29531</strain>
    </source>
</reference>
<keyword evidence="4 5" id="KW-0472">Membrane</keyword>
<feature type="transmembrane region" description="Helical" evidence="5">
    <location>
        <begin position="240"/>
        <end position="259"/>
    </location>
</feature>
<dbReference type="PANTHER" id="PTHR23527">
    <property type="entry name" value="BLL3282 PROTEIN"/>
    <property type="match status" value="1"/>
</dbReference>
<name>A0A853DCW8_9MICO</name>
<dbReference type="PROSITE" id="PS51257">
    <property type="entry name" value="PROKAR_LIPOPROTEIN"/>
    <property type="match status" value="1"/>
</dbReference>
<dbReference type="InterPro" id="IPR011701">
    <property type="entry name" value="MFS"/>
</dbReference>
<feature type="transmembrane region" description="Helical" evidence="5">
    <location>
        <begin position="73"/>
        <end position="92"/>
    </location>
</feature>
<dbReference type="RefSeq" id="WP_218883618.1">
    <property type="nucleotide sequence ID" value="NZ_JACCFW010000001.1"/>
</dbReference>
<evidence type="ECO:0000256" key="1">
    <source>
        <dbReference type="ARBA" id="ARBA00004651"/>
    </source>
</evidence>
<dbReference type="SUPFAM" id="SSF103473">
    <property type="entry name" value="MFS general substrate transporter"/>
    <property type="match status" value="1"/>
</dbReference>
<proteinExistence type="predicted"/>
<comment type="subcellular location">
    <subcellularLocation>
        <location evidence="1">Cell membrane</location>
        <topology evidence="1">Multi-pass membrane protein</topology>
    </subcellularLocation>
</comment>
<evidence type="ECO:0000256" key="5">
    <source>
        <dbReference type="SAM" id="Phobius"/>
    </source>
</evidence>
<organism evidence="7 8">
    <name type="scientific">Allobranchiibius huperziae</name>
    <dbReference type="NCBI Taxonomy" id="1874116"/>
    <lineage>
        <taxon>Bacteria</taxon>
        <taxon>Bacillati</taxon>
        <taxon>Actinomycetota</taxon>
        <taxon>Actinomycetes</taxon>
        <taxon>Micrococcales</taxon>
        <taxon>Dermacoccaceae</taxon>
        <taxon>Allobranchiibius</taxon>
    </lineage>
</organism>
<dbReference type="InterPro" id="IPR036259">
    <property type="entry name" value="MFS_trans_sf"/>
</dbReference>
<evidence type="ECO:0000313" key="7">
    <source>
        <dbReference type="EMBL" id="NYJ74738.1"/>
    </source>
</evidence>
<keyword evidence="2 5" id="KW-0812">Transmembrane</keyword>
<dbReference type="Proteomes" id="UP000571817">
    <property type="component" value="Unassembled WGS sequence"/>
</dbReference>
<keyword evidence="8" id="KW-1185">Reference proteome</keyword>
<feature type="domain" description="Major facilitator superfamily (MFS) profile" evidence="6">
    <location>
        <begin position="1"/>
        <end position="387"/>
    </location>
</feature>
<feature type="transmembrane region" description="Helical" evidence="5">
    <location>
        <begin position="205"/>
        <end position="228"/>
    </location>
</feature>
<accession>A0A853DCW8</accession>